<organism evidence="2 3">
    <name type="scientific">Dyadobacter sandarakinus</name>
    <dbReference type="NCBI Taxonomy" id="2747268"/>
    <lineage>
        <taxon>Bacteria</taxon>
        <taxon>Pseudomonadati</taxon>
        <taxon>Bacteroidota</taxon>
        <taxon>Cytophagia</taxon>
        <taxon>Cytophagales</taxon>
        <taxon>Spirosomataceae</taxon>
        <taxon>Dyadobacter</taxon>
    </lineage>
</organism>
<dbReference type="Proteomes" id="UP000612680">
    <property type="component" value="Chromosome"/>
</dbReference>
<dbReference type="EMBL" id="CP056775">
    <property type="protein sequence ID" value="QRR02613.1"/>
    <property type="molecule type" value="Genomic_DNA"/>
</dbReference>
<reference evidence="2 3" key="1">
    <citation type="submission" date="2020-06" db="EMBL/GenBank/DDBJ databases">
        <title>Dyadobacter sandarakinus sp. nov., isolated from the soil of the Arctic Yellow River Station.</title>
        <authorList>
            <person name="Zhang Y."/>
            <person name="Peng F."/>
        </authorList>
    </citation>
    <scope>NUCLEOTIDE SEQUENCE [LARGE SCALE GENOMIC DNA]</scope>
    <source>
        <strain evidence="2 3">Q3-56</strain>
    </source>
</reference>
<feature type="transmembrane region" description="Helical" evidence="1">
    <location>
        <begin position="26"/>
        <end position="47"/>
    </location>
</feature>
<keyword evidence="1" id="KW-1133">Transmembrane helix</keyword>
<evidence type="ECO:0000256" key="1">
    <source>
        <dbReference type="SAM" id="Phobius"/>
    </source>
</evidence>
<gene>
    <name evidence="2" type="ORF">HWI92_17690</name>
</gene>
<evidence type="ECO:0000313" key="2">
    <source>
        <dbReference type="EMBL" id="QRR02613.1"/>
    </source>
</evidence>
<keyword evidence="1" id="KW-0812">Transmembrane</keyword>
<name>A0ABX7IBU5_9BACT</name>
<dbReference type="RefSeq" id="WP_204657741.1">
    <property type="nucleotide sequence ID" value="NZ_CP056775.1"/>
</dbReference>
<proteinExistence type="predicted"/>
<evidence type="ECO:0000313" key="3">
    <source>
        <dbReference type="Proteomes" id="UP000612680"/>
    </source>
</evidence>
<keyword evidence="3" id="KW-1185">Reference proteome</keyword>
<keyword evidence="1" id="KW-0472">Membrane</keyword>
<protein>
    <submittedName>
        <fullName evidence="2">Uncharacterized protein</fullName>
    </submittedName>
</protein>
<sequence>MEQASSPQYFGFPQKHVRARKKPRPVIQWVILLIILGLAAFEIYWLLIRSSDNKYQPTQVVTML</sequence>
<accession>A0ABX7IBU5</accession>